<protein>
    <submittedName>
        <fullName evidence="2">Uncharacterized protein</fullName>
    </submittedName>
</protein>
<proteinExistence type="predicted"/>
<comment type="caution">
    <text evidence="2">The sequence shown here is derived from an EMBL/GenBank/DDBJ whole genome shotgun (WGS) entry which is preliminary data.</text>
</comment>
<dbReference type="Proteomes" id="UP001283341">
    <property type="component" value="Unassembled WGS sequence"/>
</dbReference>
<dbReference type="AlphaFoldDB" id="A0AAE0IKE5"/>
<feature type="compositionally biased region" description="Low complexity" evidence="1">
    <location>
        <begin position="206"/>
        <end position="215"/>
    </location>
</feature>
<evidence type="ECO:0000313" key="3">
    <source>
        <dbReference type="Proteomes" id="UP001283341"/>
    </source>
</evidence>
<dbReference type="EMBL" id="JAUEDM010000002">
    <property type="protein sequence ID" value="KAK3326786.1"/>
    <property type="molecule type" value="Genomic_DNA"/>
</dbReference>
<feature type="compositionally biased region" description="Low complexity" evidence="1">
    <location>
        <begin position="380"/>
        <end position="403"/>
    </location>
</feature>
<evidence type="ECO:0000313" key="2">
    <source>
        <dbReference type="EMBL" id="KAK3326786.1"/>
    </source>
</evidence>
<feature type="region of interest" description="Disordered" evidence="1">
    <location>
        <begin position="343"/>
        <end position="366"/>
    </location>
</feature>
<feature type="region of interest" description="Disordered" evidence="1">
    <location>
        <begin position="380"/>
        <end position="408"/>
    </location>
</feature>
<accession>A0AAE0IKE5</accession>
<sequence length="495" mass="52558">MPATVKPPPDSNVTLEASSSSHRYFDVFTPHIYLALGAVAIYITVRLAAPRLRCLQLACPWTSSHKPGTKHIRGPKDSVSLDSKRGPAVGSRVTEPAFALQDYPHLARGHQGAIFDFGSARRYPVLKAGLSPPVTRPGLVGRSWQPPAMDGDVSEGRKDHSGSAPATSRGVSTNTSSAADIRRQPNPSITGSGSGSGTERRRNSRSPRSPSQASSPRRHSGISNGADSQERIAEGKEKGKDIMASQGSWAYGAQDSASDGVYDPSQIDGGLAWAGSTRNVSFFDVDYPTQLNFSRPPPPPPLTPPTLSDAVFPFQDRRPSYAVSIPPGLDEGFIHRPNPDYMSSSTTSGDFRTSSPQSVSGIPRRRSYSKTVSVGIPIPSTTSASSSAETMTSSATTATFSPSSYPPRAPLLPPPPLSGEIPYEYEFVGGPGGPGIVDSFEEVDLHGEIISVMDEAGHGWKRHTRVYGGGVCLACIAAEGEGGFYGDKVPLEDRR</sequence>
<feature type="region of interest" description="Disordered" evidence="1">
    <location>
        <begin position="65"/>
        <end position="88"/>
    </location>
</feature>
<keyword evidence="3" id="KW-1185">Reference proteome</keyword>
<feature type="compositionally biased region" description="Polar residues" evidence="1">
    <location>
        <begin position="343"/>
        <end position="360"/>
    </location>
</feature>
<evidence type="ECO:0000256" key="1">
    <source>
        <dbReference type="SAM" id="MobiDB-lite"/>
    </source>
</evidence>
<organism evidence="2 3">
    <name type="scientific">Apodospora peruviana</name>
    <dbReference type="NCBI Taxonomy" id="516989"/>
    <lineage>
        <taxon>Eukaryota</taxon>
        <taxon>Fungi</taxon>
        <taxon>Dikarya</taxon>
        <taxon>Ascomycota</taxon>
        <taxon>Pezizomycotina</taxon>
        <taxon>Sordariomycetes</taxon>
        <taxon>Sordariomycetidae</taxon>
        <taxon>Sordariales</taxon>
        <taxon>Lasiosphaeriaceae</taxon>
        <taxon>Apodospora</taxon>
    </lineage>
</organism>
<reference evidence="2" key="1">
    <citation type="journal article" date="2023" name="Mol. Phylogenet. Evol.">
        <title>Genome-scale phylogeny and comparative genomics of the fungal order Sordariales.</title>
        <authorList>
            <person name="Hensen N."/>
            <person name="Bonometti L."/>
            <person name="Westerberg I."/>
            <person name="Brannstrom I.O."/>
            <person name="Guillou S."/>
            <person name="Cros-Aarteil S."/>
            <person name="Calhoun S."/>
            <person name="Haridas S."/>
            <person name="Kuo A."/>
            <person name="Mondo S."/>
            <person name="Pangilinan J."/>
            <person name="Riley R."/>
            <person name="LaButti K."/>
            <person name="Andreopoulos B."/>
            <person name="Lipzen A."/>
            <person name="Chen C."/>
            <person name="Yan M."/>
            <person name="Daum C."/>
            <person name="Ng V."/>
            <person name="Clum A."/>
            <person name="Steindorff A."/>
            <person name="Ohm R.A."/>
            <person name="Martin F."/>
            <person name="Silar P."/>
            <person name="Natvig D.O."/>
            <person name="Lalanne C."/>
            <person name="Gautier V."/>
            <person name="Ament-Velasquez S.L."/>
            <person name="Kruys A."/>
            <person name="Hutchinson M.I."/>
            <person name="Powell A.J."/>
            <person name="Barry K."/>
            <person name="Miller A.N."/>
            <person name="Grigoriev I.V."/>
            <person name="Debuchy R."/>
            <person name="Gladieux P."/>
            <person name="Hiltunen Thoren M."/>
            <person name="Johannesson H."/>
        </authorList>
    </citation>
    <scope>NUCLEOTIDE SEQUENCE</scope>
    <source>
        <strain evidence="2">CBS 118394</strain>
    </source>
</reference>
<name>A0AAE0IKE5_9PEZI</name>
<gene>
    <name evidence="2" type="ORF">B0H66DRAFT_530777</name>
</gene>
<feature type="compositionally biased region" description="Polar residues" evidence="1">
    <location>
        <begin position="164"/>
        <end position="178"/>
    </location>
</feature>
<feature type="region of interest" description="Disordered" evidence="1">
    <location>
        <begin position="129"/>
        <end position="229"/>
    </location>
</feature>
<reference evidence="2" key="2">
    <citation type="submission" date="2023-06" db="EMBL/GenBank/DDBJ databases">
        <authorList>
            <consortium name="Lawrence Berkeley National Laboratory"/>
            <person name="Haridas S."/>
            <person name="Hensen N."/>
            <person name="Bonometti L."/>
            <person name="Westerberg I."/>
            <person name="Brannstrom I.O."/>
            <person name="Guillou S."/>
            <person name="Cros-Aarteil S."/>
            <person name="Calhoun S."/>
            <person name="Kuo A."/>
            <person name="Mondo S."/>
            <person name="Pangilinan J."/>
            <person name="Riley R."/>
            <person name="Labutti K."/>
            <person name="Andreopoulos B."/>
            <person name="Lipzen A."/>
            <person name="Chen C."/>
            <person name="Yanf M."/>
            <person name="Daum C."/>
            <person name="Ng V."/>
            <person name="Clum A."/>
            <person name="Steindorff A."/>
            <person name="Ohm R."/>
            <person name="Martin F."/>
            <person name="Silar P."/>
            <person name="Natvig D."/>
            <person name="Lalanne C."/>
            <person name="Gautier V."/>
            <person name="Ament-Velasquez S.L."/>
            <person name="Kruys A."/>
            <person name="Hutchinson M.I."/>
            <person name="Powell A.J."/>
            <person name="Barry K."/>
            <person name="Miller A.N."/>
            <person name="Grigoriev I.V."/>
            <person name="Debuchy R."/>
            <person name="Gladieux P."/>
            <person name="Thoren M.H."/>
            <person name="Johannesson H."/>
        </authorList>
    </citation>
    <scope>NUCLEOTIDE SEQUENCE</scope>
    <source>
        <strain evidence="2">CBS 118394</strain>
    </source>
</reference>